<evidence type="ECO:0000256" key="1">
    <source>
        <dbReference type="ARBA" id="ARBA00000707"/>
    </source>
</evidence>
<dbReference type="GO" id="GO:0006508">
    <property type="term" value="P:proteolysis"/>
    <property type="evidence" value="ECO:0007669"/>
    <property type="project" value="UniProtKB-KW"/>
</dbReference>
<evidence type="ECO:0000256" key="2">
    <source>
        <dbReference type="ARBA" id="ARBA00012759"/>
    </source>
</evidence>
<dbReference type="GeneID" id="118420187"/>
<dbReference type="GO" id="GO:0004843">
    <property type="term" value="F:cysteine-type deubiquitinase activity"/>
    <property type="evidence" value="ECO:0007669"/>
    <property type="project" value="UniProtKB-EC"/>
</dbReference>
<dbReference type="Gene3D" id="3.30.2230.10">
    <property type="entry name" value="DUSP-like"/>
    <property type="match status" value="1"/>
</dbReference>
<keyword evidence="5" id="KW-1185">Reference proteome</keyword>
<dbReference type="OMA" id="CKNGHIN"/>
<evidence type="ECO:0000313" key="5">
    <source>
        <dbReference type="Proteomes" id="UP000001554"/>
    </source>
</evidence>
<dbReference type="AlphaFoldDB" id="A0A9J7LJD2"/>
<reference evidence="6" key="2">
    <citation type="submission" date="2025-08" db="UniProtKB">
        <authorList>
            <consortium name="RefSeq"/>
        </authorList>
    </citation>
    <scope>IDENTIFICATION</scope>
    <source>
        <strain evidence="6">S238N-H82</strain>
        <tissue evidence="6">Testes</tissue>
    </source>
</reference>
<dbReference type="SMART" id="SM00695">
    <property type="entry name" value="DUSP"/>
    <property type="match status" value="1"/>
</dbReference>
<dbReference type="KEGG" id="bfo:118420187"/>
<dbReference type="Pfam" id="PF14836">
    <property type="entry name" value="Ubiquitin_3"/>
    <property type="match status" value="1"/>
</dbReference>
<accession>A0A9J7LJD2</accession>
<keyword evidence="3" id="KW-0378">Hydrolase</keyword>
<dbReference type="SUPFAM" id="SSF143791">
    <property type="entry name" value="DUSP-like"/>
    <property type="match status" value="1"/>
</dbReference>
<dbReference type="InterPro" id="IPR006615">
    <property type="entry name" value="Pept_C19_DUSP"/>
</dbReference>
<protein>
    <recommendedName>
        <fullName evidence="2">ubiquitinyl hydrolase 1</fullName>
        <ecNumber evidence="2">3.4.19.12</ecNumber>
    </recommendedName>
</protein>
<proteinExistence type="predicted"/>
<keyword evidence="3" id="KW-0645">Protease</keyword>
<dbReference type="Gene3D" id="3.10.20.90">
    <property type="entry name" value="Phosphatidylinositol 3-kinase Catalytic Subunit, Chain A, domain 1"/>
    <property type="match status" value="1"/>
</dbReference>
<dbReference type="OrthoDB" id="265776at2759"/>
<dbReference type="InterPro" id="IPR035927">
    <property type="entry name" value="DUSP-like_sf"/>
</dbReference>
<evidence type="ECO:0000313" key="6">
    <source>
        <dbReference type="RefSeq" id="XP_035682795.1"/>
    </source>
</evidence>
<dbReference type="InterPro" id="IPR028135">
    <property type="entry name" value="Ub_USP-typ"/>
</dbReference>
<organism evidence="5 6">
    <name type="scientific">Branchiostoma floridae</name>
    <name type="common">Florida lancelet</name>
    <name type="synonym">Amphioxus</name>
    <dbReference type="NCBI Taxonomy" id="7739"/>
    <lineage>
        <taxon>Eukaryota</taxon>
        <taxon>Metazoa</taxon>
        <taxon>Chordata</taxon>
        <taxon>Cephalochordata</taxon>
        <taxon>Leptocardii</taxon>
        <taxon>Amphioxiformes</taxon>
        <taxon>Branchiostomatidae</taxon>
        <taxon>Branchiostoma</taxon>
    </lineage>
</organism>
<reference evidence="5" key="1">
    <citation type="journal article" date="2020" name="Nat. Ecol. Evol.">
        <title>Deeply conserved synteny resolves early events in vertebrate evolution.</title>
        <authorList>
            <person name="Simakov O."/>
            <person name="Marletaz F."/>
            <person name="Yue J.X."/>
            <person name="O'Connell B."/>
            <person name="Jenkins J."/>
            <person name="Brandt A."/>
            <person name="Calef R."/>
            <person name="Tung C.H."/>
            <person name="Huang T.K."/>
            <person name="Schmutz J."/>
            <person name="Satoh N."/>
            <person name="Yu J.K."/>
            <person name="Putnam N.H."/>
            <person name="Green R.E."/>
            <person name="Rokhsar D.S."/>
        </authorList>
    </citation>
    <scope>NUCLEOTIDE SEQUENCE [LARGE SCALE GENOMIC DNA]</scope>
    <source>
        <strain evidence="5">S238N-H82</strain>
    </source>
</reference>
<name>A0A9J7LJD2_BRAFL</name>
<dbReference type="RefSeq" id="XP_035682795.1">
    <property type="nucleotide sequence ID" value="XM_035826902.1"/>
</dbReference>
<evidence type="ECO:0000259" key="4">
    <source>
        <dbReference type="PROSITE" id="PS51283"/>
    </source>
</evidence>
<gene>
    <name evidence="6" type="primary">LOC118420187</name>
</gene>
<dbReference type="Proteomes" id="UP000001554">
    <property type="component" value="Chromosome 7"/>
</dbReference>
<evidence type="ECO:0000256" key="3">
    <source>
        <dbReference type="ARBA" id="ARBA00022670"/>
    </source>
</evidence>
<dbReference type="PROSITE" id="PS51283">
    <property type="entry name" value="DUSP"/>
    <property type="match status" value="1"/>
</dbReference>
<feature type="domain" description="DUSP" evidence="4">
    <location>
        <begin position="1"/>
        <end position="101"/>
    </location>
</feature>
<sequence>MKKELKKGDIWFLVAMKWWKQWKKYVGYDSRDMEGIGNPAYHPGPIDNSALFKDPGHPDACFLKEHLIDQLDYWLLPVEVSPTLVSWYGIKDCHVIPRENFLVTTYQHFYLHFSLAPLIQVVEFGMFVKHCKVEVYLMELKLYRHPNMDDGVTQQFSKHDTIGQIEEDMRILFNIPKDRCVRLWSKYLSNKYELLNKPEMTVQEAGLYQGQTIEIEEQNPDGSWPRGLLKTK</sequence>
<dbReference type="Pfam" id="PF06337">
    <property type="entry name" value="DUSP"/>
    <property type="match status" value="1"/>
</dbReference>
<comment type="catalytic activity">
    <reaction evidence="1">
        <text>Thiol-dependent hydrolysis of ester, thioester, amide, peptide and isopeptide bonds formed by the C-terminal Gly of ubiquitin (a 76-residue protein attached to proteins as an intracellular targeting signal).</text>
        <dbReference type="EC" id="3.4.19.12"/>
    </reaction>
</comment>
<dbReference type="EC" id="3.4.19.12" evidence="2"/>